<dbReference type="SUPFAM" id="SSF52200">
    <property type="entry name" value="Toll/Interleukin receptor TIR domain"/>
    <property type="match status" value="1"/>
</dbReference>
<dbReference type="OrthoDB" id="10036106at2759"/>
<dbReference type="InterPro" id="IPR043472">
    <property type="entry name" value="Macro_dom-like"/>
</dbReference>
<name>A0A815PH33_9BILA</name>
<feature type="domain" description="TIR" evidence="1">
    <location>
        <begin position="479"/>
        <end position="580"/>
    </location>
</feature>
<accession>A0A815PH33</accession>
<organism evidence="3 4">
    <name type="scientific">Adineta steineri</name>
    <dbReference type="NCBI Taxonomy" id="433720"/>
    <lineage>
        <taxon>Eukaryota</taxon>
        <taxon>Metazoa</taxon>
        <taxon>Spiralia</taxon>
        <taxon>Gnathifera</taxon>
        <taxon>Rotifera</taxon>
        <taxon>Eurotatoria</taxon>
        <taxon>Bdelloidea</taxon>
        <taxon>Adinetida</taxon>
        <taxon>Adinetidae</taxon>
        <taxon>Adineta</taxon>
    </lineage>
</organism>
<gene>
    <name evidence="2" type="ORF">BJG266_LOCUS26479</name>
    <name evidence="3" type="ORF">QVE165_LOCUS40136</name>
</gene>
<proteinExistence type="predicted"/>
<dbReference type="Gene3D" id="3.40.220.10">
    <property type="entry name" value="Leucine Aminopeptidase, subunit E, domain 1"/>
    <property type="match status" value="1"/>
</dbReference>
<dbReference type="EMBL" id="CAJNOM010000456">
    <property type="protein sequence ID" value="CAF1448664.1"/>
    <property type="molecule type" value="Genomic_DNA"/>
</dbReference>
<keyword evidence="4" id="KW-1185">Reference proteome</keyword>
<dbReference type="SUPFAM" id="SSF52949">
    <property type="entry name" value="Macro domain-like"/>
    <property type="match status" value="1"/>
</dbReference>
<dbReference type="Proteomes" id="UP000663832">
    <property type="component" value="Unassembled WGS sequence"/>
</dbReference>
<evidence type="ECO:0000259" key="1">
    <source>
        <dbReference type="Pfam" id="PF13676"/>
    </source>
</evidence>
<evidence type="ECO:0000313" key="2">
    <source>
        <dbReference type="EMBL" id="CAF1193566.1"/>
    </source>
</evidence>
<dbReference type="InterPro" id="IPR000157">
    <property type="entry name" value="TIR_dom"/>
</dbReference>
<dbReference type="Gene3D" id="3.40.50.10140">
    <property type="entry name" value="Toll/interleukin-1 receptor homology (TIR) domain"/>
    <property type="match status" value="1"/>
</dbReference>
<comment type="caution">
    <text evidence="3">The sequence shown here is derived from an EMBL/GenBank/DDBJ whole genome shotgun (WGS) entry which is preliminary data.</text>
</comment>
<evidence type="ECO:0000313" key="4">
    <source>
        <dbReference type="Proteomes" id="UP000663832"/>
    </source>
</evidence>
<dbReference type="AlphaFoldDB" id="A0A815PH33"/>
<protein>
    <recommendedName>
        <fullName evidence="1">TIR domain-containing protein</fullName>
    </recommendedName>
</protein>
<dbReference type="InterPro" id="IPR035897">
    <property type="entry name" value="Toll_tir_struct_dom_sf"/>
</dbReference>
<dbReference type="EMBL" id="CAJNOI010000221">
    <property type="protein sequence ID" value="CAF1193566.1"/>
    <property type="molecule type" value="Genomic_DNA"/>
</dbReference>
<evidence type="ECO:0000313" key="3">
    <source>
        <dbReference type="EMBL" id="CAF1448664.1"/>
    </source>
</evidence>
<dbReference type="Proteomes" id="UP000663877">
    <property type="component" value="Unassembled WGS sequence"/>
</dbReference>
<dbReference type="GO" id="GO:0007165">
    <property type="term" value="P:signal transduction"/>
    <property type="evidence" value="ECO:0007669"/>
    <property type="project" value="InterPro"/>
</dbReference>
<reference evidence="3" key="1">
    <citation type="submission" date="2021-02" db="EMBL/GenBank/DDBJ databases">
        <authorList>
            <person name="Nowell W R."/>
        </authorList>
    </citation>
    <scope>NUCLEOTIDE SEQUENCE</scope>
</reference>
<sequence>MADKNQYNIQIFGEFKLVNDVVQQIQDLVNKYRLTKYQLKEMTSTEIAYLLNVCQPELKAIEKEFQPDRVQFHIRQNAFYAPPLLKDEIESRIQILLSHFTTNTFKTISFYSDITERTSVILKIIAANNRCHYDGQIETILQTSFIPKANESSSIIYPIPKYIKEYSDVFCSSPMFHQSISLPNGSIEVLIDDIASQKVDTIVIPSISYGLKDNLLERAGNIIEQRSSKHGKNSIPFIIETTAGRLPCKKILFVNWSLSTLVTIDNEKYIRESVKQFMSKVIEYIITTNQHSNIETHSVAFAVLDSCTNEKLLAEAMISESVHLIQSFKGQYLKILHIFLSDQRTLHKQFLTALATVQTNNNSYATLNYPISSFSITLTSSKMEYLMKCEEKLRKHLSRSMTQIELNGFDHWDHDLINAFYKYCNDLCVLPDIDEYGRVVLKGSIISVHQAKEKYQLTTALVKERNRLSEIGSSNHNNIVLSYCHEDSLAVHSLANRLIDEGFRICLNSNEKNDILLQMIESDCIIICISENYGKDTRCENQVKYASQTGKPIILVKLDNCKPINWLRESLVNRLCFPMFGSKQQFDLVFDRLLLEIFQYVSPAGISLRQEVSHRIMLPRENYIDTHCDDMTRTCESRNLINSEKEKVEDIIHEIEKDLDEQYFQTYGSNYQQKQIERKQQFYFEKGILPYRKYLEQILNFKTKQNILPFAISDDINDAPFPMFDEVRQNPNLFLRNSINLSSLGMTISYIERGCYTGYCPSFDSWNGGGSSGIYGRCDPKVLVPKIIRYFSLGVVTNKQIRQRLEMIDSTGYWIVPHSLHP</sequence>
<dbReference type="Pfam" id="PF13676">
    <property type="entry name" value="TIR_2"/>
    <property type="match status" value="1"/>
</dbReference>